<dbReference type="OMA" id="EHAHTYP"/>
<dbReference type="HOGENOM" id="CLU_2041924_0_0_1"/>
<sequence length="121" mass="13469">MEGANSKKRAVDTAAAEHAHMYPVVRMRLEQQEIIAIEESSSSSSLKSSRKRAVELEELDDYVAMETTGAYEVAVMPKRFKFPGALDGEDCRCTGVYVRGMLLVDAMKREIEAKAAARARR</sequence>
<keyword evidence="2" id="KW-1185">Reference proteome</keyword>
<evidence type="ECO:0000313" key="1">
    <source>
        <dbReference type="EMBL" id="EAZ06828.1"/>
    </source>
</evidence>
<dbReference type="EMBL" id="CM000133">
    <property type="protein sequence ID" value="EAZ06828.1"/>
    <property type="molecule type" value="Genomic_DNA"/>
</dbReference>
<gene>
    <name evidence="1" type="ORF">OsI_29065</name>
</gene>
<organism evidence="1 2">
    <name type="scientific">Oryza sativa subsp. indica</name>
    <name type="common">Rice</name>
    <dbReference type="NCBI Taxonomy" id="39946"/>
    <lineage>
        <taxon>Eukaryota</taxon>
        <taxon>Viridiplantae</taxon>
        <taxon>Streptophyta</taxon>
        <taxon>Embryophyta</taxon>
        <taxon>Tracheophyta</taxon>
        <taxon>Spermatophyta</taxon>
        <taxon>Magnoliopsida</taxon>
        <taxon>Liliopsida</taxon>
        <taxon>Poales</taxon>
        <taxon>Poaceae</taxon>
        <taxon>BOP clade</taxon>
        <taxon>Oryzoideae</taxon>
        <taxon>Oryzeae</taxon>
        <taxon>Oryzinae</taxon>
        <taxon>Oryza</taxon>
        <taxon>Oryza sativa</taxon>
    </lineage>
</organism>
<name>A2YUR7_ORYSI</name>
<dbReference type="AlphaFoldDB" id="A2YUR7"/>
<proteinExistence type="predicted"/>
<accession>A2YUR7</accession>
<protein>
    <submittedName>
        <fullName evidence="1">Uncharacterized protein</fullName>
    </submittedName>
</protein>
<reference evidence="1 2" key="1">
    <citation type="journal article" date="2005" name="PLoS Biol.">
        <title>The genomes of Oryza sativa: a history of duplications.</title>
        <authorList>
            <person name="Yu J."/>
            <person name="Wang J."/>
            <person name="Lin W."/>
            <person name="Li S."/>
            <person name="Li H."/>
            <person name="Zhou J."/>
            <person name="Ni P."/>
            <person name="Dong W."/>
            <person name="Hu S."/>
            <person name="Zeng C."/>
            <person name="Zhang J."/>
            <person name="Zhang Y."/>
            <person name="Li R."/>
            <person name="Xu Z."/>
            <person name="Li S."/>
            <person name="Li X."/>
            <person name="Zheng H."/>
            <person name="Cong L."/>
            <person name="Lin L."/>
            <person name="Yin J."/>
            <person name="Geng J."/>
            <person name="Li G."/>
            <person name="Shi J."/>
            <person name="Liu J."/>
            <person name="Lv H."/>
            <person name="Li J."/>
            <person name="Wang J."/>
            <person name="Deng Y."/>
            <person name="Ran L."/>
            <person name="Shi X."/>
            <person name="Wang X."/>
            <person name="Wu Q."/>
            <person name="Li C."/>
            <person name="Ren X."/>
            <person name="Wang J."/>
            <person name="Wang X."/>
            <person name="Li D."/>
            <person name="Liu D."/>
            <person name="Zhang X."/>
            <person name="Ji Z."/>
            <person name="Zhao W."/>
            <person name="Sun Y."/>
            <person name="Zhang Z."/>
            <person name="Bao J."/>
            <person name="Han Y."/>
            <person name="Dong L."/>
            <person name="Ji J."/>
            <person name="Chen P."/>
            <person name="Wu S."/>
            <person name="Liu J."/>
            <person name="Xiao Y."/>
            <person name="Bu D."/>
            <person name="Tan J."/>
            <person name="Yang L."/>
            <person name="Ye C."/>
            <person name="Zhang J."/>
            <person name="Xu J."/>
            <person name="Zhou Y."/>
            <person name="Yu Y."/>
            <person name="Zhang B."/>
            <person name="Zhuang S."/>
            <person name="Wei H."/>
            <person name="Liu B."/>
            <person name="Lei M."/>
            <person name="Yu H."/>
            <person name="Li Y."/>
            <person name="Xu H."/>
            <person name="Wei S."/>
            <person name="He X."/>
            <person name="Fang L."/>
            <person name="Zhang Z."/>
            <person name="Zhang Y."/>
            <person name="Huang X."/>
            <person name="Su Z."/>
            <person name="Tong W."/>
            <person name="Li J."/>
            <person name="Tong Z."/>
            <person name="Li S."/>
            <person name="Ye J."/>
            <person name="Wang L."/>
            <person name="Fang L."/>
            <person name="Lei T."/>
            <person name="Chen C."/>
            <person name="Chen H."/>
            <person name="Xu Z."/>
            <person name="Li H."/>
            <person name="Huang H."/>
            <person name="Zhang F."/>
            <person name="Xu H."/>
            <person name="Li N."/>
            <person name="Zhao C."/>
            <person name="Li S."/>
            <person name="Dong L."/>
            <person name="Huang Y."/>
            <person name="Li L."/>
            <person name="Xi Y."/>
            <person name="Qi Q."/>
            <person name="Li W."/>
            <person name="Zhang B."/>
            <person name="Hu W."/>
            <person name="Zhang Y."/>
            <person name="Tian X."/>
            <person name="Jiao Y."/>
            <person name="Liang X."/>
            <person name="Jin J."/>
            <person name="Gao L."/>
            <person name="Zheng W."/>
            <person name="Hao B."/>
            <person name="Liu S."/>
            <person name="Wang W."/>
            <person name="Yuan L."/>
            <person name="Cao M."/>
            <person name="McDermott J."/>
            <person name="Samudrala R."/>
            <person name="Wang J."/>
            <person name="Wong G.K."/>
            <person name="Yang H."/>
        </authorList>
    </citation>
    <scope>NUCLEOTIDE SEQUENCE [LARGE SCALE GENOMIC DNA]</scope>
    <source>
        <strain evidence="2">cv. 93-11</strain>
    </source>
</reference>
<dbReference type="Proteomes" id="UP000007015">
    <property type="component" value="Chromosome 8"/>
</dbReference>
<evidence type="ECO:0000313" key="2">
    <source>
        <dbReference type="Proteomes" id="UP000007015"/>
    </source>
</evidence>
<dbReference type="Gramene" id="BGIOSGA028581-TA">
    <property type="protein sequence ID" value="BGIOSGA028581-PA"/>
    <property type="gene ID" value="BGIOSGA028581"/>
</dbReference>